<dbReference type="KEGG" id="ahal:FTX54_007855"/>
<feature type="domain" description="Helicase Helix-turn-helix" evidence="1">
    <location>
        <begin position="247"/>
        <end position="336"/>
    </location>
</feature>
<reference evidence="2 3" key="1">
    <citation type="submission" date="2024-01" db="EMBL/GenBank/DDBJ databases">
        <title>Complete Genome Sequence of Alkalicoccus halolimnae BZ-SZ-XJ29T, a Moderately Halophilic Bacterium Isolated from a Salt Lake.</title>
        <authorList>
            <person name="Zhao B."/>
        </authorList>
    </citation>
    <scope>NUCLEOTIDE SEQUENCE [LARGE SCALE GENOMIC DNA]</scope>
    <source>
        <strain evidence="2 3">BZ-SZ-XJ29</strain>
    </source>
</reference>
<evidence type="ECO:0000313" key="2">
    <source>
        <dbReference type="EMBL" id="WWD81441.1"/>
    </source>
</evidence>
<dbReference type="OrthoDB" id="2354672at2"/>
<dbReference type="EMBL" id="CP144914">
    <property type="protein sequence ID" value="WWD81441.1"/>
    <property type="molecule type" value="Genomic_DNA"/>
</dbReference>
<name>A0A5C7FH50_9BACI</name>
<gene>
    <name evidence="2" type="ORF">FTX54_007855</name>
</gene>
<evidence type="ECO:0000313" key="3">
    <source>
        <dbReference type="Proteomes" id="UP000321816"/>
    </source>
</evidence>
<dbReference type="Proteomes" id="UP000321816">
    <property type="component" value="Chromosome"/>
</dbReference>
<accession>A0A5C7FH50</accession>
<protein>
    <submittedName>
        <fullName evidence="2">Helix-turn-helix domain-containing protein</fullName>
    </submittedName>
</protein>
<keyword evidence="3" id="KW-1185">Reference proteome</keyword>
<proteinExistence type="predicted"/>
<dbReference type="AlphaFoldDB" id="A0A5C7FH50"/>
<dbReference type="InterPro" id="IPR029491">
    <property type="entry name" value="Helicase_HTH"/>
</dbReference>
<dbReference type="RefSeq" id="WP_147804818.1">
    <property type="nucleotide sequence ID" value="NZ_CP144914.1"/>
</dbReference>
<evidence type="ECO:0000259" key="1">
    <source>
        <dbReference type="Pfam" id="PF14493"/>
    </source>
</evidence>
<dbReference type="Pfam" id="PF14493">
    <property type="entry name" value="HTH_40"/>
    <property type="match status" value="1"/>
</dbReference>
<organism evidence="2 3">
    <name type="scientific">Alkalicoccus halolimnae</name>
    <dbReference type="NCBI Taxonomy" id="1667239"/>
    <lineage>
        <taxon>Bacteria</taxon>
        <taxon>Bacillati</taxon>
        <taxon>Bacillota</taxon>
        <taxon>Bacilli</taxon>
        <taxon>Bacillales</taxon>
        <taxon>Bacillaceae</taxon>
        <taxon>Alkalicoccus</taxon>
    </lineage>
</organism>
<sequence>MYRLYIHLLKKMDGGRTLSGPVHILKGKRSATTIQDTALFGLEKWAALLKNISYSHLRIEEQKLIQKELVSIIDKRAFLTERGEEIFQRNKTFFNHLAVDGMKWEWNGEADIFWRRLTLLVQTLSWMKGGSASFIPVNSDYEDKKFVKNLLKSYEAEEISLKLHGFLLHALKAVSEEDAELFVNRLTGRSQTGKTIRQLNSRDEEIIFTYLRFRSTIHHLMSQLTAEDSFLPLLLPEASSLGAVTTSARITGDFLYKGMSLKEIAAERGLKTSTIEDHLVELAMYDDHFPYQNFIKTSDIKKVELILDEKVNLGKLKEIRNALNDELNYFEIRLALSLLNRNSQRGK</sequence>